<feature type="transmembrane region" description="Helical" evidence="2">
    <location>
        <begin position="75"/>
        <end position="94"/>
    </location>
</feature>
<dbReference type="Proteomes" id="UP000298138">
    <property type="component" value="Unassembled WGS sequence"/>
</dbReference>
<evidence type="ECO:0000256" key="1">
    <source>
        <dbReference type="SAM" id="MobiDB-lite"/>
    </source>
</evidence>
<feature type="region of interest" description="Disordered" evidence="1">
    <location>
        <begin position="228"/>
        <end position="255"/>
    </location>
</feature>
<feature type="region of interest" description="Disordered" evidence="1">
    <location>
        <begin position="363"/>
        <end position="408"/>
    </location>
</feature>
<reference evidence="3 4" key="1">
    <citation type="submission" date="2019-04" db="EMBL/GenBank/DDBJ databases">
        <title>Comparative genomics and transcriptomics to analyze fruiting body development in filamentous ascomycetes.</title>
        <authorList>
            <consortium name="DOE Joint Genome Institute"/>
            <person name="Lutkenhaus R."/>
            <person name="Traeger S."/>
            <person name="Breuer J."/>
            <person name="Kuo A."/>
            <person name="Lipzen A."/>
            <person name="Pangilinan J."/>
            <person name="Dilworth D."/>
            <person name="Sandor L."/>
            <person name="Poggeler S."/>
            <person name="Barry K."/>
            <person name="Grigoriev I.V."/>
            <person name="Nowrousian M."/>
        </authorList>
    </citation>
    <scope>NUCLEOTIDE SEQUENCE [LARGE SCALE GENOMIC DNA]</scope>
    <source>
        <strain evidence="3 4">CBS 389.68</strain>
    </source>
</reference>
<evidence type="ECO:0000313" key="3">
    <source>
        <dbReference type="EMBL" id="TGZ77821.1"/>
    </source>
</evidence>
<proteinExistence type="predicted"/>
<feature type="compositionally biased region" description="Polar residues" evidence="1">
    <location>
        <begin position="243"/>
        <end position="255"/>
    </location>
</feature>
<sequence length="424" mass="46151">MKNRKLFFRMLGTAAALPSTANGVFFIIHTISTINHGGPFTAITTVSSITSILSTAHLFIFTVFPTITTSARIRLLSTIPAFLSSTLCASSLIWMTVSRHHLPPTIANLPATTLLILTFISLLLSIFLQFLFWALLFFWPPPNRHTTKGLPYTSTSPPHPLRPFLKEIKIPPSTLPRNKSVVITVRDPLRGSIISQNIHTPKHAPPFRNPPFRSSTISEQFRVSMPSVQNSISLPSPRRESTPGPNHQVSNSVASSIARRSCEAEVLDISALMTPRSLGLASVLPPTPLLPRALSISATPKPFPLPQVNTTASSIAPPDFNHFDSWEPSSPSTAEVQRNVEAETKAAEAEERLLRSIGMGMAAKGKKRPGDLNLMRQRSGMRDGRPCSPELPKTPKTPGRRGSTQAVQVRAVPIGRKASLAAGM</sequence>
<feature type="transmembrane region" description="Helical" evidence="2">
    <location>
        <begin position="39"/>
        <end position="63"/>
    </location>
</feature>
<keyword evidence="2" id="KW-0472">Membrane</keyword>
<organism evidence="3 4">
    <name type="scientific">Ascodesmis nigricans</name>
    <dbReference type="NCBI Taxonomy" id="341454"/>
    <lineage>
        <taxon>Eukaryota</taxon>
        <taxon>Fungi</taxon>
        <taxon>Dikarya</taxon>
        <taxon>Ascomycota</taxon>
        <taxon>Pezizomycotina</taxon>
        <taxon>Pezizomycetes</taxon>
        <taxon>Pezizales</taxon>
        <taxon>Ascodesmidaceae</taxon>
        <taxon>Ascodesmis</taxon>
    </lineage>
</organism>
<accession>A0A4S2MLB2</accession>
<keyword evidence="4" id="KW-1185">Reference proteome</keyword>
<name>A0A4S2MLB2_9PEZI</name>
<dbReference type="EMBL" id="ML220148">
    <property type="protein sequence ID" value="TGZ77821.1"/>
    <property type="molecule type" value="Genomic_DNA"/>
</dbReference>
<keyword evidence="2" id="KW-0812">Transmembrane</keyword>
<gene>
    <name evidence="3" type="ORF">EX30DRAFT_175139</name>
</gene>
<protein>
    <submittedName>
        <fullName evidence="3">Uncharacterized protein</fullName>
    </submittedName>
</protein>
<keyword evidence="2" id="KW-1133">Transmembrane helix</keyword>
<feature type="transmembrane region" description="Helical" evidence="2">
    <location>
        <begin position="114"/>
        <end position="139"/>
    </location>
</feature>
<evidence type="ECO:0000313" key="4">
    <source>
        <dbReference type="Proteomes" id="UP000298138"/>
    </source>
</evidence>
<evidence type="ECO:0000256" key="2">
    <source>
        <dbReference type="SAM" id="Phobius"/>
    </source>
</evidence>
<dbReference type="AlphaFoldDB" id="A0A4S2MLB2"/>
<dbReference type="InParanoid" id="A0A4S2MLB2"/>